<evidence type="ECO:0000313" key="2">
    <source>
        <dbReference type="Proteomes" id="UP000305067"/>
    </source>
</evidence>
<proteinExistence type="predicted"/>
<gene>
    <name evidence="1" type="ORF">BDV98DRAFT_572016</name>
</gene>
<dbReference type="OrthoDB" id="2155101at2759"/>
<protein>
    <submittedName>
        <fullName evidence="1">Uncharacterized protein</fullName>
    </submittedName>
</protein>
<accession>A0A5C3QBL9</accession>
<name>A0A5C3QBL9_9AGAR</name>
<reference evidence="1 2" key="1">
    <citation type="journal article" date="2019" name="Nat. Ecol. Evol.">
        <title>Megaphylogeny resolves global patterns of mushroom evolution.</title>
        <authorList>
            <person name="Varga T."/>
            <person name="Krizsan K."/>
            <person name="Foldi C."/>
            <person name="Dima B."/>
            <person name="Sanchez-Garcia M."/>
            <person name="Sanchez-Ramirez S."/>
            <person name="Szollosi G.J."/>
            <person name="Szarkandi J.G."/>
            <person name="Papp V."/>
            <person name="Albert L."/>
            <person name="Andreopoulos W."/>
            <person name="Angelini C."/>
            <person name="Antonin V."/>
            <person name="Barry K.W."/>
            <person name="Bougher N.L."/>
            <person name="Buchanan P."/>
            <person name="Buyck B."/>
            <person name="Bense V."/>
            <person name="Catcheside P."/>
            <person name="Chovatia M."/>
            <person name="Cooper J."/>
            <person name="Damon W."/>
            <person name="Desjardin D."/>
            <person name="Finy P."/>
            <person name="Geml J."/>
            <person name="Haridas S."/>
            <person name="Hughes K."/>
            <person name="Justo A."/>
            <person name="Karasinski D."/>
            <person name="Kautmanova I."/>
            <person name="Kiss B."/>
            <person name="Kocsube S."/>
            <person name="Kotiranta H."/>
            <person name="LaButti K.M."/>
            <person name="Lechner B.E."/>
            <person name="Liimatainen K."/>
            <person name="Lipzen A."/>
            <person name="Lukacs Z."/>
            <person name="Mihaltcheva S."/>
            <person name="Morgado L.N."/>
            <person name="Niskanen T."/>
            <person name="Noordeloos M.E."/>
            <person name="Ohm R.A."/>
            <person name="Ortiz-Santana B."/>
            <person name="Ovrebo C."/>
            <person name="Racz N."/>
            <person name="Riley R."/>
            <person name="Savchenko A."/>
            <person name="Shiryaev A."/>
            <person name="Soop K."/>
            <person name="Spirin V."/>
            <person name="Szebenyi C."/>
            <person name="Tomsovsky M."/>
            <person name="Tulloss R.E."/>
            <person name="Uehling J."/>
            <person name="Grigoriev I.V."/>
            <person name="Vagvolgyi C."/>
            <person name="Papp T."/>
            <person name="Martin F.M."/>
            <person name="Miettinen O."/>
            <person name="Hibbett D.S."/>
            <person name="Nagy L.G."/>
        </authorList>
    </citation>
    <scope>NUCLEOTIDE SEQUENCE [LARGE SCALE GENOMIC DNA]</scope>
    <source>
        <strain evidence="1 2">CBS 309.79</strain>
    </source>
</reference>
<dbReference type="AlphaFoldDB" id="A0A5C3QBL9"/>
<sequence length="63" mass="7200">MPPVLLSRTIDPVLGVFTGCLAYYLFENNPRTALPPGNKLGDLIQWKWTRWQEQRSAKLLKSA</sequence>
<keyword evidence="2" id="KW-1185">Reference proteome</keyword>
<dbReference type="Pfam" id="PF11654">
    <property type="entry name" value="NCE101"/>
    <property type="match status" value="1"/>
</dbReference>
<dbReference type="Proteomes" id="UP000305067">
    <property type="component" value="Unassembled WGS sequence"/>
</dbReference>
<organism evidence="1 2">
    <name type="scientific">Pterulicium gracile</name>
    <dbReference type="NCBI Taxonomy" id="1884261"/>
    <lineage>
        <taxon>Eukaryota</taxon>
        <taxon>Fungi</taxon>
        <taxon>Dikarya</taxon>
        <taxon>Basidiomycota</taxon>
        <taxon>Agaricomycotina</taxon>
        <taxon>Agaricomycetes</taxon>
        <taxon>Agaricomycetidae</taxon>
        <taxon>Agaricales</taxon>
        <taxon>Pleurotineae</taxon>
        <taxon>Pterulaceae</taxon>
        <taxon>Pterulicium</taxon>
    </lineage>
</organism>
<dbReference type="EMBL" id="ML178836">
    <property type="protein sequence ID" value="TFK98956.1"/>
    <property type="molecule type" value="Genomic_DNA"/>
</dbReference>
<dbReference type="GO" id="GO:0009306">
    <property type="term" value="P:protein secretion"/>
    <property type="evidence" value="ECO:0007669"/>
    <property type="project" value="InterPro"/>
</dbReference>
<dbReference type="PANTHER" id="PTHR28011">
    <property type="entry name" value="NON-CLASSICAL EXPORT PROTEIN 1"/>
    <property type="match status" value="1"/>
</dbReference>
<dbReference type="STRING" id="1884261.A0A5C3QBL9"/>
<dbReference type="PANTHER" id="PTHR28011:SF1">
    <property type="entry name" value="NON-CLASSICAL EXPORT PROTEIN 1"/>
    <property type="match status" value="1"/>
</dbReference>
<evidence type="ECO:0000313" key="1">
    <source>
        <dbReference type="EMBL" id="TFK98956.1"/>
    </source>
</evidence>
<dbReference type="InterPro" id="IPR024242">
    <property type="entry name" value="NCE101"/>
</dbReference>